<comment type="catalytic activity">
    <reaction evidence="9 12">
        <text>O-acetyl-L-serine + hydrogen sulfide = L-cysteine + acetate</text>
        <dbReference type="Rhea" id="RHEA:14829"/>
        <dbReference type="ChEBI" id="CHEBI:29919"/>
        <dbReference type="ChEBI" id="CHEBI:30089"/>
        <dbReference type="ChEBI" id="CHEBI:35235"/>
        <dbReference type="ChEBI" id="CHEBI:58340"/>
        <dbReference type="EC" id="2.5.1.47"/>
    </reaction>
</comment>
<feature type="modified residue" description="N6-(pyridoxal phosphate)lysine" evidence="11">
    <location>
        <position position="91"/>
    </location>
</feature>
<dbReference type="GO" id="GO:0005737">
    <property type="term" value="C:cytoplasm"/>
    <property type="evidence" value="ECO:0007669"/>
    <property type="project" value="UniProtKB-ARBA"/>
</dbReference>
<evidence type="ECO:0000256" key="2">
    <source>
        <dbReference type="ARBA" id="ARBA00004962"/>
    </source>
</evidence>
<dbReference type="GO" id="GO:0006535">
    <property type="term" value="P:cysteine biosynthetic process from serine"/>
    <property type="evidence" value="ECO:0007669"/>
    <property type="project" value="UniProtKB-UniRule"/>
</dbReference>
<accession>A0AAD3DCN0</accession>
<dbReference type="Gene3D" id="3.40.50.1100">
    <property type="match status" value="2"/>
</dbReference>
<keyword evidence="8 12" id="KW-0198">Cysteine biosynthesis</keyword>
<keyword evidence="16" id="KW-1185">Reference proteome</keyword>
<evidence type="ECO:0000259" key="14">
    <source>
        <dbReference type="Pfam" id="PF00291"/>
    </source>
</evidence>
<evidence type="ECO:0000256" key="4">
    <source>
        <dbReference type="ARBA" id="ARBA00012681"/>
    </source>
</evidence>
<dbReference type="InterPro" id="IPR001926">
    <property type="entry name" value="TrpB-like_PALP"/>
</dbReference>
<keyword evidence="7 10" id="KW-0663">Pyridoxal phosphate</keyword>
<evidence type="ECO:0000256" key="13">
    <source>
        <dbReference type="SAM" id="MobiDB-lite"/>
    </source>
</evidence>
<evidence type="ECO:0000256" key="12">
    <source>
        <dbReference type="RuleBase" id="RU003985"/>
    </source>
</evidence>
<dbReference type="InterPro" id="IPR001216">
    <property type="entry name" value="P-phosphate_BS"/>
</dbReference>
<dbReference type="NCBIfam" id="TIGR01139">
    <property type="entry name" value="cysK"/>
    <property type="match status" value="1"/>
</dbReference>
<evidence type="ECO:0000256" key="7">
    <source>
        <dbReference type="ARBA" id="ARBA00022898"/>
    </source>
</evidence>
<evidence type="ECO:0000256" key="8">
    <source>
        <dbReference type="ARBA" id="ARBA00023192"/>
    </source>
</evidence>
<comment type="similarity">
    <text evidence="3 12">Belongs to the cysteine synthase/cystathionine beta-synthase family.</text>
</comment>
<dbReference type="FunFam" id="3.40.50.1100:FF:000130">
    <property type="entry name" value="Cysteine synthase"/>
    <property type="match status" value="1"/>
</dbReference>
<comment type="cofactor">
    <cofactor evidence="1 10 12">
        <name>pyridoxal 5'-phosphate</name>
        <dbReference type="ChEBI" id="CHEBI:597326"/>
    </cofactor>
</comment>
<protein>
    <recommendedName>
        <fullName evidence="4 12">Cysteine synthase</fullName>
        <ecNumber evidence="4 12">2.5.1.47</ecNumber>
    </recommendedName>
</protein>
<feature type="region of interest" description="Disordered" evidence="13">
    <location>
        <begin position="377"/>
        <end position="399"/>
    </location>
</feature>
<evidence type="ECO:0000256" key="6">
    <source>
        <dbReference type="ARBA" id="ARBA00022679"/>
    </source>
</evidence>
<dbReference type="Proteomes" id="UP001054902">
    <property type="component" value="Unassembled WGS sequence"/>
</dbReference>
<organism evidence="15 16">
    <name type="scientific">Chaetoceros tenuissimus</name>
    <dbReference type="NCBI Taxonomy" id="426638"/>
    <lineage>
        <taxon>Eukaryota</taxon>
        <taxon>Sar</taxon>
        <taxon>Stramenopiles</taxon>
        <taxon>Ochrophyta</taxon>
        <taxon>Bacillariophyta</taxon>
        <taxon>Coscinodiscophyceae</taxon>
        <taxon>Chaetocerotophycidae</taxon>
        <taxon>Chaetocerotales</taxon>
        <taxon>Chaetocerotaceae</taxon>
        <taxon>Chaetoceros</taxon>
    </lineage>
</organism>
<evidence type="ECO:0000256" key="3">
    <source>
        <dbReference type="ARBA" id="ARBA00007103"/>
    </source>
</evidence>
<reference evidence="15 16" key="1">
    <citation type="journal article" date="2021" name="Sci. Rep.">
        <title>The genome of the diatom Chaetoceros tenuissimus carries an ancient integrated fragment of an extant virus.</title>
        <authorList>
            <person name="Hongo Y."/>
            <person name="Kimura K."/>
            <person name="Takaki Y."/>
            <person name="Yoshida Y."/>
            <person name="Baba S."/>
            <person name="Kobayashi G."/>
            <person name="Nagasaki K."/>
            <person name="Hano T."/>
            <person name="Tomaru Y."/>
        </authorList>
    </citation>
    <scope>NUCLEOTIDE SEQUENCE [LARGE SCALE GENOMIC DNA]</scope>
    <source>
        <strain evidence="15 16">NIES-3715</strain>
    </source>
</reference>
<dbReference type="InterPro" id="IPR036052">
    <property type="entry name" value="TrpB-like_PALP_sf"/>
</dbReference>
<comment type="pathway">
    <text evidence="2">Amino-acid biosynthesis; L-cysteine biosynthesis; L-cysteine from L-serine: step 2/2.</text>
</comment>
<evidence type="ECO:0000256" key="10">
    <source>
        <dbReference type="PIRSR" id="PIRSR605856-50"/>
    </source>
</evidence>
<feature type="binding site" evidence="10">
    <location>
        <position position="122"/>
    </location>
    <ligand>
        <name>pyridoxal 5'-phosphate</name>
        <dbReference type="ChEBI" id="CHEBI:597326"/>
    </ligand>
</feature>
<dbReference type="InterPro" id="IPR005856">
    <property type="entry name" value="Cys_synth"/>
</dbReference>
<keyword evidence="5 12" id="KW-0028">Amino-acid biosynthesis</keyword>
<feature type="binding site" evidence="10">
    <location>
        <begin position="227"/>
        <end position="231"/>
    </location>
    <ligand>
        <name>pyridoxal 5'-phosphate</name>
        <dbReference type="ChEBI" id="CHEBI:597326"/>
    </ligand>
</feature>
<evidence type="ECO:0000256" key="11">
    <source>
        <dbReference type="PIRSR" id="PIRSR605856-51"/>
    </source>
</evidence>
<dbReference type="PROSITE" id="PS00901">
    <property type="entry name" value="CYS_SYNTHASE"/>
    <property type="match status" value="1"/>
</dbReference>
<evidence type="ECO:0000313" key="15">
    <source>
        <dbReference type="EMBL" id="GFH60846.1"/>
    </source>
</evidence>
<evidence type="ECO:0000256" key="1">
    <source>
        <dbReference type="ARBA" id="ARBA00001933"/>
    </source>
</evidence>
<evidence type="ECO:0000313" key="16">
    <source>
        <dbReference type="Proteomes" id="UP001054902"/>
    </source>
</evidence>
<dbReference type="CDD" id="cd01561">
    <property type="entry name" value="CBS_like"/>
    <property type="match status" value="1"/>
</dbReference>
<dbReference type="GO" id="GO:0004124">
    <property type="term" value="F:cysteine synthase activity"/>
    <property type="evidence" value="ECO:0007669"/>
    <property type="project" value="UniProtKB-UniRule"/>
</dbReference>
<dbReference type="InterPro" id="IPR005859">
    <property type="entry name" value="CysK"/>
</dbReference>
<feature type="domain" description="Tryptophan synthase beta chain-like PALP" evidence="14">
    <location>
        <begin position="49"/>
        <end position="356"/>
    </location>
</feature>
<name>A0AAD3DCN0_9STRA</name>
<dbReference type="Pfam" id="PF00291">
    <property type="entry name" value="PALP"/>
    <property type="match status" value="1"/>
</dbReference>
<dbReference type="PANTHER" id="PTHR10314">
    <property type="entry name" value="CYSTATHIONINE BETA-SYNTHASE"/>
    <property type="match status" value="1"/>
</dbReference>
<dbReference type="InterPro" id="IPR050214">
    <property type="entry name" value="Cys_Synth/Cystath_Beta-Synth"/>
</dbReference>
<evidence type="ECO:0000256" key="5">
    <source>
        <dbReference type="ARBA" id="ARBA00022605"/>
    </source>
</evidence>
<dbReference type="AlphaFoldDB" id="A0AAD3DCN0"/>
<comment type="caution">
    <text evidence="15">The sequence shown here is derived from an EMBL/GenBank/DDBJ whole genome shotgun (WGS) entry which is preliminary data.</text>
</comment>
<dbReference type="FunFam" id="3.40.50.1100:FF:000067">
    <property type="entry name" value="Cysteine synthase"/>
    <property type="match status" value="1"/>
</dbReference>
<sequence>MMKSAAFALSNISKRSTVAQRSCAFFFSEKVNNVTTTSTRNLNVVARPSDLIGNTPLIDLEDILKNHGVDTSNGVKLVGKLESLGPCSSVKDRLGRSLIDEAEAKGVITPGKTVLVEPTSGNTGIALAFIARERGYRCILTMPESMSIERRIMLMSLGAEVVLTPKETAVPGALAKAKEIIESLNGDGYMLQQFENPANPKIHRETTGPEIWRDTDGLVDVLVSGCGTGGTITGISQYIKGSKEHGCEPLKPTMKSVAVEPMEQMLITEAKGGEKKGPQGPHRIQGMGPGMVPKVLDLDLIDEVIGVHSDEATEMSHELWMKGLPVGISSGAIVKAAVDVCKRPESAGKFVVAIIPSFGERYFTHPMFAEVKEKAEKLQKQPLPEPFDNTEYGFETARG</sequence>
<proteinExistence type="inferred from homology"/>
<dbReference type="EC" id="2.5.1.47" evidence="4 12"/>
<dbReference type="EMBL" id="BLLK01000069">
    <property type="protein sequence ID" value="GFH60846.1"/>
    <property type="molecule type" value="Genomic_DNA"/>
</dbReference>
<gene>
    <name evidence="15" type="ORF">CTEN210_17322</name>
</gene>
<keyword evidence="6 12" id="KW-0808">Transferase</keyword>
<dbReference type="NCBIfam" id="TIGR01136">
    <property type="entry name" value="cysKM"/>
    <property type="match status" value="1"/>
</dbReference>
<dbReference type="SUPFAM" id="SSF53686">
    <property type="entry name" value="Tryptophan synthase beta subunit-like PLP-dependent enzymes"/>
    <property type="match status" value="1"/>
</dbReference>
<evidence type="ECO:0000256" key="9">
    <source>
        <dbReference type="ARBA" id="ARBA00047931"/>
    </source>
</evidence>
<feature type="binding site" evidence="10">
    <location>
        <position position="329"/>
    </location>
    <ligand>
        <name>pyridoxal 5'-phosphate</name>
        <dbReference type="ChEBI" id="CHEBI:597326"/>
    </ligand>
</feature>